<dbReference type="PIRSF" id="PIRSF017082">
    <property type="entry name" value="YflP"/>
    <property type="match status" value="1"/>
</dbReference>
<proteinExistence type="inferred from homology"/>
<dbReference type="AlphaFoldDB" id="A0A1G7G0S7"/>
<evidence type="ECO:0000256" key="2">
    <source>
        <dbReference type="SAM" id="SignalP"/>
    </source>
</evidence>
<dbReference type="RefSeq" id="WP_089959805.1">
    <property type="nucleotide sequence ID" value="NZ_FNAV01000008.1"/>
</dbReference>
<dbReference type="PANTHER" id="PTHR42928:SF5">
    <property type="entry name" value="BLR1237 PROTEIN"/>
    <property type="match status" value="1"/>
</dbReference>
<dbReference type="Gene3D" id="3.40.190.10">
    <property type="entry name" value="Periplasmic binding protein-like II"/>
    <property type="match status" value="1"/>
</dbReference>
<dbReference type="PANTHER" id="PTHR42928">
    <property type="entry name" value="TRICARBOXYLATE-BINDING PROTEIN"/>
    <property type="match status" value="1"/>
</dbReference>
<dbReference type="SUPFAM" id="SSF53850">
    <property type="entry name" value="Periplasmic binding protein-like II"/>
    <property type="match status" value="1"/>
</dbReference>
<dbReference type="Gene3D" id="3.40.190.150">
    <property type="entry name" value="Bordetella uptake gene, domain 1"/>
    <property type="match status" value="1"/>
</dbReference>
<feature type="chain" id="PRO_5011472084" evidence="2">
    <location>
        <begin position="21"/>
        <end position="316"/>
    </location>
</feature>
<gene>
    <name evidence="3" type="ORF">SAMN04488105_10840</name>
</gene>
<dbReference type="Pfam" id="PF03401">
    <property type="entry name" value="TctC"/>
    <property type="match status" value="1"/>
</dbReference>
<dbReference type="STRING" id="282683.SAMN04488105_10840"/>
<dbReference type="EMBL" id="FNAV01000008">
    <property type="protein sequence ID" value="SDE81754.1"/>
    <property type="molecule type" value="Genomic_DNA"/>
</dbReference>
<keyword evidence="4" id="KW-1185">Reference proteome</keyword>
<organism evidence="3 4">
    <name type="scientific">Salipiger thiooxidans</name>
    <dbReference type="NCBI Taxonomy" id="282683"/>
    <lineage>
        <taxon>Bacteria</taxon>
        <taxon>Pseudomonadati</taxon>
        <taxon>Pseudomonadota</taxon>
        <taxon>Alphaproteobacteria</taxon>
        <taxon>Rhodobacterales</taxon>
        <taxon>Roseobacteraceae</taxon>
        <taxon>Salipiger</taxon>
    </lineage>
</organism>
<dbReference type="OrthoDB" id="8970543at2"/>
<dbReference type="Proteomes" id="UP000198994">
    <property type="component" value="Unassembled WGS sequence"/>
</dbReference>
<evidence type="ECO:0000313" key="4">
    <source>
        <dbReference type="Proteomes" id="UP000198994"/>
    </source>
</evidence>
<comment type="similarity">
    <text evidence="1">Belongs to the UPF0065 (bug) family.</text>
</comment>
<name>A0A1G7G0S7_9RHOB</name>
<protein>
    <submittedName>
        <fullName evidence="3">Tripartite-type tricarboxylate transporter, receptor component TctC</fullName>
    </submittedName>
</protein>
<accession>A0A1G7G0S7</accession>
<dbReference type="InterPro" id="IPR042100">
    <property type="entry name" value="Bug_dom1"/>
</dbReference>
<keyword evidence="2" id="KW-0732">Signal</keyword>
<evidence type="ECO:0000256" key="1">
    <source>
        <dbReference type="ARBA" id="ARBA00006987"/>
    </source>
</evidence>
<evidence type="ECO:0000313" key="3">
    <source>
        <dbReference type="EMBL" id="SDE81754.1"/>
    </source>
</evidence>
<sequence>MKTLLTAAAMALGLAQPLFAADYPAGPVTVVVPYSPSGNTDVFMRHLAPYLEKAWGQPVLIDNRPGGGSMVGTAQVAQARPDGQTLLVTTSAYVTAPAIQPDLPFDPREDLIPVANVGHVSYILVTNATSDFDTLDEFVAASKESPKFAATAGLGTTTHFAIEKFIADSGADVDVVHFKGGGPAVVSILSGETDIYGSSVSSAGENLTSGKIKALAVLGSARIDAQPDVPSTAELGYPDLEIKQWVGMFVPAGTDPAIVEKLNADVNAALRNEEFIAKVTPLDWTLNATTPEGFAEQVDSELDMWKALAESQGLSQ</sequence>
<dbReference type="InterPro" id="IPR005064">
    <property type="entry name" value="BUG"/>
</dbReference>
<keyword evidence="3" id="KW-0675">Receptor</keyword>
<feature type="signal peptide" evidence="2">
    <location>
        <begin position="1"/>
        <end position="20"/>
    </location>
</feature>
<dbReference type="CDD" id="cd07012">
    <property type="entry name" value="PBP2_Bug_TTT"/>
    <property type="match status" value="1"/>
</dbReference>
<reference evidence="4" key="1">
    <citation type="submission" date="2016-10" db="EMBL/GenBank/DDBJ databases">
        <authorList>
            <person name="Varghese N."/>
            <person name="Submissions S."/>
        </authorList>
    </citation>
    <scope>NUCLEOTIDE SEQUENCE [LARGE SCALE GENOMIC DNA]</scope>
    <source>
        <strain evidence="4">DSM 10146</strain>
    </source>
</reference>